<dbReference type="PANTHER" id="PTHR46599:SF3">
    <property type="entry name" value="PIGGYBAC TRANSPOSABLE ELEMENT-DERIVED PROTEIN 4"/>
    <property type="match status" value="1"/>
</dbReference>
<evidence type="ECO:0000313" key="5">
    <source>
        <dbReference type="Proteomes" id="UP000283509"/>
    </source>
</evidence>
<dbReference type="OrthoDB" id="8191242at2759"/>
<evidence type="ECO:0000313" key="4">
    <source>
        <dbReference type="EMBL" id="ROT63091.1"/>
    </source>
</evidence>
<dbReference type="InterPro" id="IPR032718">
    <property type="entry name" value="PGBD4_Znf_C"/>
</dbReference>
<feature type="domain" description="PiggyBac transposable element-derived protein 4 C-terminal zinc-finger" evidence="2">
    <location>
        <begin position="548"/>
        <end position="598"/>
    </location>
</feature>
<accession>A0A423SFY1</accession>
<feature type="domain" description="PiggyBac transposable element-derived protein" evidence="3">
    <location>
        <begin position="151"/>
        <end position="497"/>
    </location>
</feature>
<dbReference type="Pfam" id="PF13843">
    <property type="entry name" value="DDE_Tnp_1_7"/>
    <property type="match status" value="1"/>
</dbReference>
<dbReference type="AlphaFoldDB" id="A0A423SFY1"/>
<name>A0A423SFY1_PENVA</name>
<reference evidence="4 5" key="2">
    <citation type="submission" date="2019-01" db="EMBL/GenBank/DDBJ databases">
        <title>The decoding of complex shrimp genome reveals the adaptation for benthos swimmer, frequently molting mechanism and breeding impact on genome.</title>
        <authorList>
            <person name="Sun Y."/>
            <person name="Gao Y."/>
            <person name="Yu Y."/>
        </authorList>
    </citation>
    <scope>NUCLEOTIDE SEQUENCE [LARGE SCALE GENOMIC DNA]</scope>
    <source>
        <tissue evidence="4">Muscle</tissue>
    </source>
</reference>
<dbReference type="PANTHER" id="PTHR46599">
    <property type="entry name" value="PIGGYBAC TRANSPOSABLE ELEMENT-DERIVED PROTEIN 4"/>
    <property type="match status" value="1"/>
</dbReference>
<evidence type="ECO:0000259" key="2">
    <source>
        <dbReference type="Pfam" id="PF13842"/>
    </source>
</evidence>
<dbReference type="InterPro" id="IPR029526">
    <property type="entry name" value="PGBD"/>
</dbReference>
<organism evidence="4 5">
    <name type="scientific">Penaeus vannamei</name>
    <name type="common">Whiteleg shrimp</name>
    <name type="synonym">Litopenaeus vannamei</name>
    <dbReference type="NCBI Taxonomy" id="6689"/>
    <lineage>
        <taxon>Eukaryota</taxon>
        <taxon>Metazoa</taxon>
        <taxon>Ecdysozoa</taxon>
        <taxon>Arthropoda</taxon>
        <taxon>Crustacea</taxon>
        <taxon>Multicrustacea</taxon>
        <taxon>Malacostraca</taxon>
        <taxon>Eumalacostraca</taxon>
        <taxon>Eucarida</taxon>
        <taxon>Decapoda</taxon>
        <taxon>Dendrobranchiata</taxon>
        <taxon>Penaeoidea</taxon>
        <taxon>Penaeidae</taxon>
        <taxon>Penaeus</taxon>
    </lineage>
</organism>
<protein>
    <submittedName>
        <fullName evidence="4">PiggyBac transposable element-derived protein 4</fullName>
    </submittedName>
</protein>
<evidence type="ECO:0000256" key="1">
    <source>
        <dbReference type="SAM" id="MobiDB-lite"/>
    </source>
</evidence>
<feature type="region of interest" description="Disordered" evidence="1">
    <location>
        <begin position="1"/>
        <end position="64"/>
    </location>
</feature>
<evidence type="ECO:0000259" key="3">
    <source>
        <dbReference type="Pfam" id="PF13843"/>
    </source>
</evidence>
<reference evidence="4 5" key="1">
    <citation type="submission" date="2018-04" db="EMBL/GenBank/DDBJ databases">
        <authorList>
            <person name="Zhang X."/>
            <person name="Yuan J."/>
            <person name="Li F."/>
            <person name="Xiang J."/>
        </authorList>
    </citation>
    <scope>NUCLEOTIDE SEQUENCE [LARGE SCALE GENOMIC DNA]</scope>
    <source>
        <tissue evidence="4">Muscle</tissue>
    </source>
</reference>
<proteinExistence type="predicted"/>
<dbReference type="STRING" id="6689.A0A423SFY1"/>
<dbReference type="Pfam" id="PF13842">
    <property type="entry name" value="zf-Tnp_2"/>
    <property type="match status" value="1"/>
</dbReference>
<sequence>MPPYASIQRRSSSSSEGDEPQPSTSGEPPAKVLRRHPPHRSWQSSRVPTFFDFSSDDSDDERDHEWLPSTLEDAFDPCFDISSSEDELDSVSQATTTHDIDEPLSNVAAKMIKRNVPGTRRFAWKRKDNIPNLFSFQGSPGVKVKLDVSSTPLEIFSWFFTDDLLDLIVKETNWYAAAHPPCTSPKMRKWMPTSREELQAYFGIRVIMGLAGRPSYYDYWSSSPVLRHELVAEVMTRDRFDQLTACLHFAHVEEGAPLPEDRMWKLRPVVNALSNSFRSTFMPGQEITIDESLWKFHEKLDINTCNTSKRATFGLKVCKLCATTGPAAGYTSCFKVYIGQDRGDIPSSTKAVLHLMETGGFLGLGYQLFVDAWYTSPSLFRILQARNTNAAGRAQLNRKFMPKDLSVRGKGDVDYCSSNGLLALQWKGRDTFTLLSTIHTASMDGSKPSVVVDYNNSMKGFEFGDQMASYYQMSRHSKAWYRKIFFYLFDLAIVNAWAVHRALGGGESQKTFRSDLAKELLGDFREGADSTRHCTATRPPVAVRQALQQRRHAVTEIPDGKRRRCRWCSEQGQRKNTRSFCPDCNVGLCTYGCFEAWHTDE</sequence>
<keyword evidence="5" id="KW-1185">Reference proteome</keyword>
<dbReference type="EMBL" id="QCYY01003495">
    <property type="protein sequence ID" value="ROT63091.1"/>
    <property type="molecule type" value="Genomic_DNA"/>
</dbReference>
<dbReference type="Proteomes" id="UP000283509">
    <property type="component" value="Unassembled WGS sequence"/>
</dbReference>
<comment type="caution">
    <text evidence="4">The sequence shown here is derived from an EMBL/GenBank/DDBJ whole genome shotgun (WGS) entry which is preliminary data.</text>
</comment>
<gene>
    <name evidence="4" type="ORF">C7M84_019037</name>
</gene>